<keyword evidence="2 6" id="KW-0812">Transmembrane</keyword>
<organism evidence="8 9">
    <name type="scientific">Streptosporangium roseum (strain ATCC 12428 / DSM 43021 / JCM 3005 / KCTC 9067 / NCIMB 10171 / NRRL 2505 / NI 9100)</name>
    <dbReference type="NCBI Taxonomy" id="479432"/>
    <lineage>
        <taxon>Bacteria</taxon>
        <taxon>Bacillati</taxon>
        <taxon>Actinomycetota</taxon>
        <taxon>Actinomycetes</taxon>
        <taxon>Streptosporangiales</taxon>
        <taxon>Streptosporangiaceae</taxon>
        <taxon>Streptosporangium</taxon>
    </lineage>
</organism>
<feature type="transmembrane region" description="Helical" evidence="6">
    <location>
        <begin position="260"/>
        <end position="284"/>
    </location>
</feature>
<feature type="transmembrane region" description="Helical" evidence="6">
    <location>
        <begin position="71"/>
        <end position="89"/>
    </location>
</feature>
<dbReference type="InterPro" id="IPR011701">
    <property type="entry name" value="MFS"/>
</dbReference>
<dbReference type="AlphaFoldDB" id="D2BFD6"/>
<feature type="transmembrane region" description="Helical" evidence="6">
    <location>
        <begin position="33"/>
        <end position="51"/>
    </location>
</feature>
<feature type="region of interest" description="Disordered" evidence="5">
    <location>
        <begin position="1"/>
        <end position="24"/>
    </location>
</feature>
<evidence type="ECO:0000256" key="3">
    <source>
        <dbReference type="ARBA" id="ARBA00022989"/>
    </source>
</evidence>
<dbReference type="Proteomes" id="UP000002029">
    <property type="component" value="Chromosome"/>
</dbReference>
<feature type="transmembrane region" description="Helical" evidence="6">
    <location>
        <begin position="233"/>
        <end position="254"/>
    </location>
</feature>
<feature type="transmembrane region" description="Helical" evidence="6">
    <location>
        <begin position="159"/>
        <end position="182"/>
    </location>
</feature>
<dbReference type="PANTHER" id="PTHR11360">
    <property type="entry name" value="MONOCARBOXYLATE TRANSPORTER"/>
    <property type="match status" value="1"/>
</dbReference>
<dbReference type="InterPro" id="IPR006311">
    <property type="entry name" value="TAT_signal"/>
</dbReference>
<feature type="transmembrane region" description="Helical" evidence="6">
    <location>
        <begin position="354"/>
        <end position="377"/>
    </location>
</feature>
<gene>
    <name evidence="8" type="ordered locus">Sros_5540</name>
</gene>
<evidence type="ECO:0000259" key="7">
    <source>
        <dbReference type="PROSITE" id="PS50850"/>
    </source>
</evidence>
<dbReference type="PANTHER" id="PTHR11360:SF284">
    <property type="entry name" value="EG:103B4.3 PROTEIN-RELATED"/>
    <property type="match status" value="1"/>
</dbReference>
<dbReference type="RefSeq" id="WP_012892031.1">
    <property type="nucleotide sequence ID" value="NC_013595.1"/>
</dbReference>
<dbReference type="STRING" id="479432.Sros_5540"/>
<feature type="compositionally biased region" description="Low complexity" evidence="5">
    <location>
        <begin position="8"/>
        <end position="24"/>
    </location>
</feature>
<feature type="domain" description="Major facilitator superfamily (MFS) profile" evidence="7">
    <location>
        <begin position="33"/>
        <end position="409"/>
    </location>
</feature>
<reference evidence="8 9" key="1">
    <citation type="journal article" date="2010" name="Stand. Genomic Sci.">
        <title>Complete genome sequence of Streptosporangium roseum type strain (NI 9100).</title>
        <authorList>
            <person name="Nolan M."/>
            <person name="Sikorski J."/>
            <person name="Jando M."/>
            <person name="Lucas S."/>
            <person name="Lapidus A."/>
            <person name="Glavina Del Rio T."/>
            <person name="Chen F."/>
            <person name="Tice H."/>
            <person name="Pitluck S."/>
            <person name="Cheng J.F."/>
            <person name="Chertkov O."/>
            <person name="Sims D."/>
            <person name="Meincke L."/>
            <person name="Brettin T."/>
            <person name="Han C."/>
            <person name="Detter J.C."/>
            <person name="Bruce D."/>
            <person name="Goodwin L."/>
            <person name="Land M."/>
            <person name="Hauser L."/>
            <person name="Chang Y.J."/>
            <person name="Jeffries C.D."/>
            <person name="Ivanova N."/>
            <person name="Mavromatis K."/>
            <person name="Mikhailova N."/>
            <person name="Chen A."/>
            <person name="Palaniappan K."/>
            <person name="Chain P."/>
            <person name="Rohde M."/>
            <person name="Goker M."/>
            <person name="Bristow J."/>
            <person name="Eisen J.A."/>
            <person name="Markowitz V."/>
            <person name="Hugenholtz P."/>
            <person name="Kyrpides N.C."/>
            <person name="Klenk H.P."/>
        </authorList>
    </citation>
    <scope>NUCLEOTIDE SEQUENCE [LARGE SCALE GENOMIC DNA]</scope>
    <source>
        <strain evidence="9">ATCC 12428 / DSM 43021 / JCM 3005 / NI 9100</strain>
    </source>
</reference>
<name>D2BFD6_STRRD</name>
<evidence type="ECO:0000256" key="1">
    <source>
        <dbReference type="ARBA" id="ARBA00004651"/>
    </source>
</evidence>
<dbReference type="EMBL" id="CP001814">
    <property type="protein sequence ID" value="ACZ88294.1"/>
    <property type="molecule type" value="Genomic_DNA"/>
</dbReference>
<dbReference type="InterPro" id="IPR020846">
    <property type="entry name" value="MFS_dom"/>
</dbReference>
<evidence type="ECO:0000313" key="9">
    <source>
        <dbReference type="Proteomes" id="UP000002029"/>
    </source>
</evidence>
<dbReference type="PROSITE" id="PS50850">
    <property type="entry name" value="MFS"/>
    <property type="match status" value="1"/>
</dbReference>
<dbReference type="PROSITE" id="PS51318">
    <property type="entry name" value="TAT"/>
    <property type="match status" value="1"/>
</dbReference>
<dbReference type="GO" id="GO:0005886">
    <property type="term" value="C:plasma membrane"/>
    <property type="evidence" value="ECO:0007669"/>
    <property type="project" value="UniProtKB-SubCell"/>
</dbReference>
<evidence type="ECO:0000256" key="6">
    <source>
        <dbReference type="SAM" id="Phobius"/>
    </source>
</evidence>
<dbReference type="SUPFAM" id="SSF103473">
    <property type="entry name" value="MFS general substrate transporter"/>
    <property type="match status" value="1"/>
</dbReference>
<feature type="transmembrane region" description="Helical" evidence="6">
    <location>
        <begin position="194"/>
        <end position="212"/>
    </location>
</feature>
<evidence type="ECO:0000256" key="5">
    <source>
        <dbReference type="SAM" id="MobiDB-lite"/>
    </source>
</evidence>
<keyword evidence="9" id="KW-1185">Reference proteome</keyword>
<dbReference type="GO" id="GO:0022857">
    <property type="term" value="F:transmembrane transporter activity"/>
    <property type="evidence" value="ECO:0007669"/>
    <property type="project" value="InterPro"/>
</dbReference>
<dbReference type="OrthoDB" id="3573349at2"/>
<evidence type="ECO:0000313" key="8">
    <source>
        <dbReference type="EMBL" id="ACZ88294.1"/>
    </source>
</evidence>
<feature type="transmembrane region" description="Helical" evidence="6">
    <location>
        <begin position="126"/>
        <end position="147"/>
    </location>
</feature>
<dbReference type="InterPro" id="IPR036259">
    <property type="entry name" value="MFS_trans_sf"/>
</dbReference>
<keyword evidence="4 6" id="KW-0472">Membrane</keyword>
<evidence type="ECO:0000256" key="2">
    <source>
        <dbReference type="ARBA" id="ARBA00022692"/>
    </source>
</evidence>
<feature type="transmembrane region" description="Helical" evidence="6">
    <location>
        <begin position="101"/>
        <end position="120"/>
    </location>
</feature>
<dbReference type="InterPro" id="IPR050327">
    <property type="entry name" value="Proton-linked_MCT"/>
</dbReference>
<evidence type="ECO:0000256" key="4">
    <source>
        <dbReference type="ARBA" id="ARBA00023136"/>
    </source>
</evidence>
<protein>
    <submittedName>
        <fullName evidence="8">Major facilitator transporter</fullName>
    </submittedName>
</protein>
<keyword evidence="3 6" id="KW-1133">Transmembrane helix</keyword>
<dbReference type="Gene3D" id="1.20.1250.20">
    <property type="entry name" value="MFS general substrate transporter like domains"/>
    <property type="match status" value="2"/>
</dbReference>
<dbReference type="HOGENOM" id="CLU_001265_59_9_11"/>
<dbReference type="Pfam" id="PF07690">
    <property type="entry name" value="MFS_1"/>
    <property type="match status" value="1"/>
</dbReference>
<feature type="transmembrane region" description="Helical" evidence="6">
    <location>
        <begin position="320"/>
        <end position="342"/>
    </location>
</feature>
<dbReference type="KEGG" id="sro:Sros_5540"/>
<sequence length="410" mass="41495">MSFPETPPAAAGAECPSAPAHAPAGGARDSRRAWLAAAGATLAASVVYGLAYSYGQFFGPMAQAFHAGDGAASVVFSITTLLGFGLSAVTGPVADRAGPRLMLLVGAVCLGLGLHLTAISDALWQAYLAYGLGIGLGVGCVYVPVVTATGRWFDRYRTVATGSVVTGVGIGTVVSSPLSAWMVSHFGWRHAYEYYAVGGAALLLLAAALVGRPPQAPDAPIAAQRPPARGFRTLYVASLLVCMANYVPFAHLALSAQRLGIGALAAAALISAIGISSIAGRLVITALADRFGSLALFKACHAGIGLGLLVWTTARGYGGLLAFAVIHGTMYGGYSALLPVVLADQFGLARLGRLLGLLFTALGAGSALGPALVGYLVQSTGGYGTALTALTVLGLLGAGIVMSYRERSTP</sequence>
<feature type="transmembrane region" description="Helical" evidence="6">
    <location>
        <begin position="296"/>
        <end position="314"/>
    </location>
</feature>
<dbReference type="eggNOG" id="COG2814">
    <property type="taxonomic scope" value="Bacteria"/>
</dbReference>
<comment type="subcellular location">
    <subcellularLocation>
        <location evidence="1">Cell membrane</location>
        <topology evidence="1">Multi-pass membrane protein</topology>
    </subcellularLocation>
</comment>
<proteinExistence type="predicted"/>
<feature type="transmembrane region" description="Helical" evidence="6">
    <location>
        <begin position="383"/>
        <end position="404"/>
    </location>
</feature>
<accession>D2BFD6</accession>